<dbReference type="InterPro" id="IPR028098">
    <property type="entry name" value="Glyco_trans_4-like_N"/>
</dbReference>
<dbReference type="Proteomes" id="UP000547674">
    <property type="component" value="Unassembled WGS sequence"/>
</dbReference>
<evidence type="ECO:0000313" key="4">
    <source>
        <dbReference type="Proteomes" id="UP000547674"/>
    </source>
</evidence>
<protein>
    <recommendedName>
        <fullName evidence="2">Glycosyltransferase subfamily 4-like N-terminal domain-containing protein</fullName>
    </recommendedName>
</protein>
<evidence type="ECO:0000259" key="2">
    <source>
        <dbReference type="Pfam" id="PF13579"/>
    </source>
</evidence>
<accession>A0A7Y2EET0</accession>
<evidence type="ECO:0000313" key="3">
    <source>
        <dbReference type="EMBL" id="NNF06703.1"/>
    </source>
</evidence>
<evidence type="ECO:0000256" key="1">
    <source>
        <dbReference type="SAM" id="MobiDB-lite"/>
    </source>
</evidence>
<dbReference type="AlphaFoldDB" id="A0A7Y2EET0"/>
<dbReference type="Gene3D" id="3.40.50.2000">
    <property type="entry name" value="Glycogen Phosphorylase B"/>
    <property type="match status" value="1"/>
</dbReference>
<sequence>SSSSPYTTHVVARRLALESGLPWIMEMRDQWVGNPYLAQAANPFSRSQSARLERQCVTTASSVVVLTEAHRNELQARYKGQAEHVHVVRNMFAPRTTASADRTQASTFRLFYAGNLYGERRLDGLGSAVATAKVPGYETAALEIAGASYDKPFEVTVGTRGVRLLGTLKQSEVEEHLGQVHVGVIHNPSWDKVHIPGKLYEYLASGIPVLDLGTQAEVASLCEGTVPYSQVSQDDPAAIEKALARFADWWQENPRGNPPAADHPSAVPARGAEFMKVLRGVALPKTTGAPPETTGATLPETDPGGA</sequence>
<feature type="region of interest" description="Disordered" evidence="1">
    <location>
        <begin position="284"/>
        <end position="306"/>
    </location>
</feature>
<dbReference type="Pfam" id="PF13579">
    <property type="entry name" value="Glyco_trans_4_4"/>
    <property type="match status" value="1"/>
</dbReference>
<gene>
    <name evidence="3" type="ORF">HKN21_08080</name>
</gene>
<reference evidence="3 4" key="1">
    <citation type="submission" date="2020-03" db="EMBL/GenBank/DDBJ databases">
        <title>Metabolic flexibility allows generalist bacteria to become dominant in a frequently disturbed ecosystem.</title>
        <authorList>
            <person name="Chen Y.-J."/>
            <person name="Leung P.M."/>
            <person name="Bay S.K."/>
            <person name="Hugenholtz P."/>
            <person name="Kessler A.J."/>
            <person name="Shelley G."/>
            <person name="Waite D.W."/>
            <person name="Cook P.L."/>
            <person name="Greening C."/>
        </authorList>
    </citation>
    <scope>NUCLEOTIDE SEQUENCE [LARGE SCALE GENOMIC DNA]</scope>
    <source>
        <strain evidence="3">SS_bin_28</strain>
    </source>
</reference>
<feature type="compositionally biased region" description="Low complexity" evidence="1">
    <location>
        <begin position="286"/>
        <end position="306"/>
    </location>
</feature>
<feature type="domain" description="Glycosyltransferase subfamily 4-like N-terminal" evidence="2">
    <location>
        <begin position="6"/>
        <end position="90"/>
    </location>
</feature>
<dbReference type="EMBL" id="JABDJR010000317">
    <property type="protein sequence ID" value="NNF06703.1"/>
    <property type="molecule type" value="Genomic_DNA"/>
</dbReference>
<feature type="non-terminal residue" evidence="3">
    <location>
        <position position="1"/>
    </location>
</feature>
<comment type="caution">
    <text evidence="3">The sequence shown here is derived from an EMBL/GenBank/DDBJ whole genome shotgun (WGS) entry which is preliminary data.</text>
</comment>
<name>A0A7Y2EET0_UNCEI</name>
<organism evidence="3 4">
    <name type="scientific">Eiseniibacteriota bacterium</name>
    <dbReference type="NCBI Taxonomy" id="2212470"/>
    <lineage>
        <taxon>Bacteria</taxon>
        <taxon>Candidatus Eiseniibacteriota</taxon>
    </lineage>
</organism>
<proteinExistence type="predicted"/>
<dbReference type="SUPFAM" id="SSF53756">
    <property type="entry name" value="UDP-Glycosyltransferase/glycogen phosphorylase"/>
    <property type="match status" value="1"/>
</dbReference>